<dbReference type="AlphaFoldDB" id="A0A0F3MSG2"/>
<dbReference type="Proteomes" id="UP000033475">
    <property type="component" value="Unassembled WGS sequence"/>
</dbReference>
<accession>A0A0F3MSG2</accession>
<evidence type="ECO:0000313" key="2">
    <source>
        <dbReference type="Proteomes" id="UP000033475"/>
    </source>
</evidence>
<comment type="caution">
    <text evidence="1">The sequence shown here is derived from an EMBL/GenBank/DDBJ whole genome shotgun (WGS) entry which is preliminary data.</text>
</comment>
<protein>
    <submittedName>
        <fullName evidence="1">Putative outer memberane protein rOmpA</fullName>
    </submittedName>
</protein>
<dbReference type="EMBL" id="LANQ01000001">
    <property type="protein sequence ID" value="KJV58670.1"/>
    <property type="molecule type" value="Genomic_DNA"/>
</dbReference>
<gene>
    <name evidence="1" type="ORF">RFEPED_1061</name>
</gene>
<organism evidence="1 2">
    <name type="scientific">Rickettsia felis str. Pedreira</name>
    <dbReference type="NCBI Taxonomy" id="1359196"/>
    <lineage>
        <taxon>Bacteria</taxon>
        <taxon>Pseudomonadati</taxon>
        <taxon>Pseudomonadota</taxon>
        <taxon>Alphaproteobacteria</taxon>
        <taxon>Rickettsiales</taxon>
        <taxon>Rickettsiaceae</taxon>
        <taxon>Rickettsieae</taxon>
        <taxon>Rickettsia</taxon>
        <taxon>spotted fever group</taxon>
    </lineage>
</organism>
<name>A0A0F3MSG2_RICFI</name>
<proteinExistence type="predicted"/>
<evidence type="ECO:0000313" key="1">
    <source>
        <dbReference type="EMBL" id="KJV58670.1"/>
    </source>
</evidence>
<sequence length="46" mass="4891">MVDYAFKNKVPAIDARLQGMTAPLPTALSKAKQALMSASVLLLSTK</sequence>
<dbReference type="PATRIC" id="fig|1359196.3.peg.1028"/>
<reference evidence="1 2" key="1">
    <citation type="submission" date="2015-01" db="EMBL/GenBank/DDBJ databases">
        <title>Genome Sequencing of Rickettsiales.</title>
        <authorList>
            <person name="Daugherty S.C."/>
            <person name="Su Q."/>
            <person name="Abolude K."/>
            <person name="Beier-Sexton M."/>
            <person name="Carlyon J.A."/>
            <person name="Carter R."/>
            <person name="Day N.P."/>
            <person name="Dumler S.J."/>
            <person name="Dyachenko V."/>
            <person name="Godinez A."/>
            <person name="Kurtti T.J."/>
            <person name="Lichay M."/>
            <person name="Mullins K.E."/>
            <person name="Ott S."/>
            <person name="Pappas-Brown V."/>
            <person name="Paris D.H."/>
            <person name="Patel P."/>
            <person name="Richards A.L."/>
            <person name="Sadzewicz L."/>
            <person name="Sears K."/>
            <person name="Seidman D."/>
            <person name="Sengamalay N."/>
            <person name="Stenos J."/>
            <person name="Tallon L.J."/>
            <person name="Vincent G."/>
            <person name="Fraser C.M."/>
            <person name="Munderloh U."/>
            <person name="Dunning-Hotopp J.C."/>
        </authorList>
    </citation>
    <scope>NUCLEOTIDE SEQUENCE [LARGE SCALE GENOMIC DNA]</scope>
    <source>
        <strain evidence="1 2">Pedreira</strain>
    </source>
</reference>